<accession>A0ABW5VRC9</accession>
<keyword evidence="3" id="KW-1185">Reference proteome</keyword>
<keyword evidence="1" id="KW-0732">Signal</keyword>
<dbReference type="Proteomes" id="UP001597479">
    <property type="component" value="Unassembled WGS sequence"/>
</dbReference>
<feature type="signal peptide" evidence="1">
    <location>
        <begin position="1"/>
        <end position="25"/>
    </location>
</feature>
<feature type="chain" id="PRO_5045340488" description="Lipoprotein" evidence="1">
    <location>
        <begin position="26"/>
        <end position="155"/>
    </location>
</feature>
<reference evidence="3" key="1">
    <citation type="journal article" date="2019" name="Int. J. Syst. Evol. Microbiol.">
        <title>The Global Catalogue of Microorganisms (GCM) 10K type strain sequencing project: providing services to taxonomists for standard genome sequencing and annotation.</title>
        <authorList>
            <consortium name="The Broad Institute Genomics Platform"/>
            <consortium name="The Broad Institute Genome Sequencing Center for Infectious Disease"/>
            <person name="Wu L."/>
            <person name="Ma J."/>
        </authorList>
    </citation>
    <scope>NUCLEOTIDE SEQUENCE [LARGE SCALE GENOMIC DNA]</scope>
    <source>
        <strain evidence="3">CCM 7044</strain>
    </source>
</reference>
<organism evidence="2 3">
    <name type="scientific">Promicromonospora vindobonensis</name>
    <dbReference type="NCBI Taxonomy" id="195748"/>
    <lineage>
        <taxon>Bacteria</taxon>
        <taxon>Bacillati</taxon>
        <taxon>Actinomycetota</taxon>
        <taxon>Actinomycetes</taxon>
        <taxon>Micrococcales</taxon>
        <taxon>Promicromonosporaceae</taxon>
        <taxon>Promicromonospora</taxon>
    </lineage>
</organism>
<dbReference type="PROSITE" id="PS51257">
    <property type="entry name" value="PROKAR_LIPOPROTEIN"/>
    <property type="match status" value="1"/>
</dbReference>
<dbReference type="EMBL" id="JBHUOG010000001">
    <property type="protein sequence ID" value="MFD2794214.1"/>
    <property type="molecule type" value="Genomic_DNA"/>
</dbReference>
<comment type="caution">
    <text evidence="2">The sequence shown here is derived from an EMBL/GenBank/DDBJ whole genome shotgun (WGS) entry which is preliminary data.</text>
</comment>
<protein>
    <recommendedName>
        <fullName evidence="4">Lipoprotein</fullName>
    </recommendedName>
</protein>
<dbReference type="RefSeq" id="WP_377183092.1">
    <property type="nucleotide sequence ID" value="NZ_JBHUOG010000001.1"/>
</dbReference>
<proteinExistence type="predicted"/>
<name>A0ABW5VRC9_9MICO</name>
<evidence type="ECO:0008006" key="4">
    <source>
        <dbReference type="Google" id="ProtNLM"/>
    </source>
</evidence>
<gene>
    <name evidence="2" type="ORF">ACFS27_11710</name>
</gene>
<evidence type="ECO:0000313" key="3">
    <source>
        <dbReference type="Proteomes" id="UP001597479"/>
    </source>
</evidence>
<evidence type="ECO:0000256" key="1">
    <source>
        <dbReference type="SAM" id="SignalP"/>
    </source>
</evidence>
<evidence type="ECO:0000313" key="2">
    <source>
        <dbReference type="EMBL" id="MFD2794214.1"/>
    </source>
</evidence>
<sequence>MSTSKNWATAALVTCALLLSGCAALEDMASDFSPSGEEVAQDAPSPVVDTPVSTGEYDLVESCNAFFTGPIVSTVSEAAAAVQAPLNEDLTGTVSSISSSLGLLIGKSDEVSIAHLEAVRAPFDQALDGSIARPTAVETAIKQYKATCKEAGFKG</sequence>